<keyword evidence="1" id="KW-0472">Membrane</keyword>
<protein>
    <submittedName>
        <fullName evidence="2">DUF1003 domain-containing protein</fullName>
    </submittedName>
</protein>
<name>A0A430BCK5_SPHYA</name>
<evidence type="ECO:0000256" key="1">
    <source>
        <dbReference type="SAM" id="Phobius"/>
    </source>
</evidence>
<keyword evidence="1" id="KW-1133">Transmembrane helix</keyword>
<evidence type="ECO:0000313" key="2">
    <source>
        <dbReference type="EMBL" id="RSU46178.1"/>
    </source>
</evidence>
<dbReference type="AlphaFoldDB" id="A0A430BCK5"/>
<reference evidence="2 3" key="1">
    <citation type="submission" date="2018-07" db="EMBL/GenBank/DDBJ databases">
        <title>Genomic and Epidemiologic Investigation of an Indolent Hospital Outbreak.</title>
        <authorList>
            <person name="Johnson R.C."/>
            <person name="Deming C."/>
            <person name="Conlan S."/>
            <person name="Zellmer C.J."/>
            <person name="Michelin A.V."/>
            <person name="Lee-Lin S."/>
            <person name="Thomas P.J."/>
            <person name="Park M."/>
            <person name="Weingarten R.A."/>
            <person name="Less J."/>
            <person name="Dekker J.P."/>
            <person name="Frank K.M."/>
            <person name="Musser K.A."/>
            <person name="Mcquiston J.R."/>
            <person name="Henderson D.K."/>
            <person name="Lau A.F."/>
            <person name="Palmore T.N."/>
            <person name="Segre J.A."/>
        </authorList>
    </citation>
    <scope>NUCLEOTIDE SEQUENCE [LARGE SCALE GENOMIC DNA]</scope>
    <source>
        <strain evidence="2 3">SK-NIH.Env6_1116</strain>
    </source>
</reference>
<comment type="caution">
    <text evidence="2">The sequence shown here is derived from an EMBL/GenBank/DDBJ whole genome shotgun (WGS) entry which is preliminary data.</text>
</comment>
<dbReference type="Pfam" id="PF06210">
    <property type="entry name" value="DUF1003"/>
    <property type="match status" value="1"/>
</dbReference>
<dbReference type="Proteomes" id="UP000287401">
    <property type="component" value="Unassembled WGS sequence"/>
</dbReference>
<dbReference type="PANTHER" id="PTHR41386:SF1">
    <property type="entry name" value="MEMBRANE PROTEIN"/>
    <property type="match status" value="1"/>
</dbReference>
<feature type="transmembrane region" description="Helical" evidence="1">
    <location>
        <begin position="48"/>
        <end position="68"/>
    </location>
</feature>
<proteinExistence type="predicted"/>
<sequence>MNAAIRFLVGSLRRGPQAPDLNRLFDDGQTYGERLADRVAAIGGSWRFIIGFSLFLLLWALLNTLVLARHFPFIFLNLMLSMLAALQAPIIMMSQNRQAAKDRLEARLDYETNLRSEAQIASLHDKIDLLLAMAGEREDTAGAAG</sequence>
<feature type="transmembrane region" description="Helical" evidence="1">
    <location>
        <begin position="74"/>
        <end position="93"/>
    </location>
</feature>
<organism evidence="2 3">
    <name type="scientific">Sphingobium yanoikuyae</name>
    <name type="common">Sphingomonas yanoikuyae</name>
    <dbReference type="NCBI Taxonomy" id="13690"/>
    <lineage>
        <taxon>Bacteria</taxon>
        <taxon>Pseudomonadati</taxon>
        <taxon>Pseudomonadota</taxon>
        <taxon>Alphaproteobacteria</taxon>
        <taxon>Sphingomonadales</taxon>
        <taxon>Sphingomonadaceae</taxon>
        <taxon>Sphingobium</taxon>
    </lineage>
</organism>
<dbReference type="InterPro" id="IPR010406">
    <property type="entry name" value="DUF1003"/>
</dbReference>
<dbReference type="PANTHER" id="PTHR41386">
    <property type="entry name" value="INTEGRAL MEMBRANE PROTEIN-RELATED"/>
    <property type="match status" value="1"/>
</dbReference>
<accession>A0A430BCK5</accession>
<gene>
    <name evidence="2" type="ORF">DAH51_26105</name>
</gene>
<dbReference type="RefSeq" id="WP_126000204.1">
    <property type="nucleotide sequence ID" value="NZ_QRAL01000061.1"/>
</dbReference>
<keyword evidence="1" id="KW-0812">Transmembrane</keyword>
<dbReference type="EMBL" id="QRAL01000061">
    <property type="protein sequence ID" value="RSU46178.1"/>
    <property type="molecule type" value="Genomic_DNA"/>
</dbReference>
<evidence type="ECO:0000313" key="3">
    <source>
        <dbReference type="Proteomes" id="UP000287401"/>
    </source>
</evidence>